<proteinExistence type="predicted"/>
<keyword evidence="1" id="KW-0349">Heme</keyword>
<evidence type="ECO:0000256" key="3">
    <source>
        <dbReference type="ARBA" id="ARBA00023004"/>
    </source>
</evidence>
<evidence type="ECO:0000259" key="4">
    <source>
        <dbReference type="Pfam" id="PF13442"/>
    </source>
</evidence>
<keyword evidence="3" id="KW-0408">Iron</keyword>
<accession>A0ABT4LBZ3</accession>
<dbReference type="Proteomes" id="UP001144347">
    <property type="component" value="Unassembled WGS sequence"/>
</dbReference>
<dbReference type="InterPro" id="IPR009056">
    <property type="entry name" value="Cyt_c-like_dom"/>
</dbReference>
<evidence type="ECO:0000313" key="6">
    <source>
        <dbReference type="Proteomes" id="UP001144347"/>
    </source>
</evidence>
<sequence>MKKSLITLTILMLIIFFLYSCSKKQAEEIKTEPETPVVPPTGGTVTVDNVTFTNYIQALVQTKCASCHTAGGSGAPSWTYSNYASVTANSAKINNAVLVTGVMPMNGSLSTSEKQLLKAWLDKGMPQ</sequence>
<feature type="domain" description="Cytochrome c" evidence="4">
    <location>
        <begin position="57"/>
        <end position="121"/>
    </location>
</feature>
<organism evidence="5 6">
    <name type="scientific">Pedobacter punctiformis</name>
    <dbReference type="NCBI Taxonomy" id="3004097"/>
    <lineage>
        <taxon>Bacteria</taxon>
        <taxon>Pseudomonadati</taxon>
        <taxon>Bacteroidota</taxon>
        <taxon>Sphingobacteriia</taxon>
        <taxon>Sphingobacteriales</taxon>
        <taxon>Sphingobacteriaceae</taxon>
        <taxon>Pedobacter</taxon>
    </lineage>
</organism>
<keyword evidence="2" id="KW-0479">Metal-binding</keyword>
<name>A0ABT4LBZ3_9SPHI</name>
<gene>
    <name evidence="5" type="ORF">O0955_15655</name>
</gene>
<dbReference type="InterPro" id="IPR036909">
    <property type="entry name" value="Cyt_c-like_dom_sf"/>
</dbReference>
<comment type="caution">
    <text evidence="5">The sequence shown here is derived from an EMBL/GenBank/DDBJ whole genome shotgun (WGS) entry which is preliminary data.</text>
</comment>
<protein>
    <submittedName>
        <fullName evidence="5">Cytochrome c</fullName>
    </submittedName>
</protein>
<evidence type="ECO:0000256" key="2">
    <source>
        <dbReference type="ARBA" id="ARBA00022723"/>
    </source>
</evidence>
<dbReference type="EMBL" id="JAPWGM010000005">
    <property type="protein sequence ID" value="MCZ4245445.1"/>
    <property type="molecule type" value="Genomic_DNA"/>
</dbReference>
<dbReference type="RefSeq" id="WP_269428500.1">
    <property type="nucleotide sequence ID" value="NZ_JAPWGM010000005.1"/>
</dbReference>
<keyword evidence="6" id="KW-1185">Reference proteome</keyword>
<evidence type="ECO:0000256" key="1">
    <source>
        <dbReference type="ARBA" id="ARBA00022617"/>
    </source>
</evidence>
<dbReference type="SUPFAM" id="SSF46626">
    <property type="entry name" value="Cytochrome c"/>
    <property type="match status" value="1"/>
</dbReference>
<reference evidence="5" key="1">
    <citation type="submission" date="2022-12" db="EMBL/GenBank/DDBJ databases">
        <title>Genome sequence of HCMS5-2.</title>
        <authorList>
            <person name="Woo H."/>
        </authorList>
    </citation>
    <scope>NUCLEOTIDE SEQUENCE</scope>
    <source>
        <strain evidence="5">HCMS5-2</strain>
    </source>
</reference>
<dbReference type="Pfam" id="PF13442">
    <property type="entry name" value="Cytochrome_CBB3"/>
    <property type="match status" value="1"/>
</dbReference>
<dbReference type="PROSITE" id="PS51257">
    <property type="entry name" value="PROKAR_LIPOPROTEIN"/>
    <property type="match status" value="1"/>
</dbReference>
<evidence type="ECO:0000313" key="5">
    <source>
        <dbReference type="EMBL" id="MCZ4245445.1"/>
    </source>
</evidence>